<keyword evidence="1" id="KW-0472">Membrane</keyword>
<reference evidence="2" key="1">
    <citation type="journal article" date="2002" name="Nature">
        <title>The genome sequence and structure of rice chromosome 1.</title>
        <authorList>
            <person name="Sasaki T."/>
            <person name="Matsumoto T."/>
            <person name="Yamamoto K."/>
            <person name="Sakata K."/>
            <person name="Baba T."/>
            <person name="Katayose Y."/>
            <person name="Wu J."/>
            <person name="Niimura Y."/>
            <person name="Cheng Z."/>
            <person name="Nagamura Y."/>
            <person name="Antonio B.A."/>
            <person name="Kanamori H."/>
            <person name="Hosokawa S."/>
            <person name="Masukawa M."/>
            <person name="Arikawa K."/>
            <person name="Chiden Y."/>
            <person name="Hayashi M."/>
            <person name="Okamoto M."/>
            <person name="Ando T."/>
            <person name="Aoki H."/>
            <person name="Arita K."/>
            <person name="Hamada M."/>
            <person name="Harada C."/>
            <person name="Hijishita S."/>
            <person name="Honda M."/>
            <person name="Ichikawa Y."/>
            <person name="Idonuma A."/>
            <person name="Iijima M."/>
            <person name="Ikeda M."/>
            <person name="Ikeno M."/>
            <person name="Itoh S."/>
            <person name="Itoh T."/>
            <person name="Itoh Y."/>
            <person name="Itoh Y."/>
            <person name="Iwabuchi A."/>
            <person name="Kamiya K."/>
            <person name="Karasawa W."/>
            <person name="Katagiri S."/>
            <person name="Kikuta A."/>
            <person name="Kobayashi N."/>
            <person name="Kono I."/>
            <person name="Machita K."/>
            <person name="Maehara T."/>
            <person name="Mizuno H."/>
            <person name="Mizubayashi T."/>
            <person name="Mukai Y."/>
            <person name="Nagasaki H."/>
            <person name="Nakashima M."/>
            <person name="Nakama Y."/>
            <person name="Nakamichi Y."/>
            <person name="Nakamura M."/>
            <person name="Namiki N."/>
            <person name="Negishi M."/>
            <person name="Ohta I."/>
            <person name="Ono N."/>
            <person name="Saji S."/>
            <person name="Sakai K."/>
            <person name="Shibata M."/>
            <person name="Shimokawa T."/>
            <person name="Shomura A."/>
            <person name="Song J."/>
            <person name="Takazaki Y."/>
            <person name="Terasawa K."/>
            <person name="Tsuji K."/>
            <person name="Waki K."/>
            <person name="Yamagata H."/>
            <person name="Yamane H."/>
            <person name="Yoshiki S."/>
            <person name="Yoshihara R."/>
            <person name="Yukawa K."/>
            <person name="Zhong H."/>
            <person name="Iwama H."/>
            <person name="Endo T."/>
            <person name="Ito H."/>
            <person name="Hahn J.H."/>
            <person name="Kim H.I."/>
            <person name="Eun M.Y."/>
            <person name="Yano M."/>
            <person name="Jiang J."/>
            <person name="Gojobori T."/>
        </authorList>
    </citation>
    <scope>NUCLEOTIDE SEQUENCE [LARGE SCALE GENOMIC DNA]</scope>
</reference>
<organism evidence="2">
    <name type="scientific">Oryza sativa subsp. japonica</name>
    <name type="common">Rice</name>
    <dbReference type="NCBI Taxonomy" id="39947"/>
    <lineage>
        <taxon>Eukaryota</taxon>
        <taxon>Viridiplantae</taxon>
        <taxon>Streptophyta</taxon>
        <taxon>Embryophyta</taxon>
        <taxon>Tracheophyta</taxon>
        <taxon>Spermatophyta</taxon>
        <taxon>Magnoliopsida</taxon>
        <taxon>Liliopsida</taxon>
        <taxon>Poales</taxon>
        <taxon>Poaceae</taxon>
        <taxon>BOP clade</taxon>
        <taxon>Oryzoideae</taxon>
        <taxon>Oryzeae</taxon>
        <taxon>Oryzinae</taxon>
        <taxon>Oryza</taxon>
        <taxon>Oryza sativa</taxon>
    </lineage>
</organism>
<gene>
    <name evidence="2" type="primary">B1110C07.33</name>
</gene>
<dbReference type="EMBL" id="AP003902">
    <property type="protein sequence ID" value="BAD87932.1"/>
    <property type="molecule type" value="Genomic_DNA"/>
</dbReference>
<evidence type="ECO:0000313" key="2">
    <source>
        <dbReference type="EMBL" id="BAD87932.1"/>
    </source>
</evidence>
<accession>Q5JKS6</accession>
<sequence>MRPAAGDNRRCPVAGLHRIIVHLGRSRFLIVAAAQIWSLLLLRTAWWWYWKFVVCWLMKTVVLCC</sequence>
<evidence type="ECO:0000256" key="1">
    <source>
        <dbReference type="SAM" id="Phobius"/>
    </source>
</evidence>
<dbReference type="Proteomes" id="UP000817658">
    <property type="component" value="Chromosome 1"/>
</dbReference>
<keyword evidence="1" id="KW-1133">Transmembrane helix</keyword>
<keyword evidence="1" id="KW-0812">Transmembrane</keyword>
<name>Q5JKS6_ORYSJ</name>
<protein>
    <submittedName>
        <fullName evidence="2">Uncharacterized protein</fullName>
    </submittedName>
</protein>
<feature type="transmembrane region" description="Helical" evidence="1">
    <location>
        <begin position="28"/>
        <end position="49"/>
    </location>
</feature>
<dbReference type="AlphaFoldDB" id="Q5JKS6"/>
<proteinExistence type="predicted"/>